<keyword evidence="5" id="KW-0833">Ubl conjugation pathway</keyword>
<dbReference type="InterPro" id="IPR001841">
    <property type="entry name" value="Znf_RING"/>
</dbReference>
<evidence type="ECO:0000256" key="1">
    <source>
        <dbReference type="ARBA" id="ARBA00004322"/>
    </source>
</evidence>
<dbReference type="Gene3D" id="3.30.40.10">
    <property type="entry name" value="Zinc/RING finger domain, C3HC4 (zinc finger)"/>
    <property type="match status" value="1"/>
</dbReference>
<keyword evidence="7" id="KW-0539">Nucleus</keyword>
<proteinExistence type="predicted"/>
<keyword evidence="8" id="KW-0131">Cell cycle</keyword>
<evidence type="ECO:0000256" key="8">
    <source>
        <dbReference type="ARBA" id="ARBA00023306"/>
    </source>
</evidence>
<dbReference type="InterPro" id="IPR018957">
    <property type="entry name" value="Znf_C3HC4_RING-type"/>
</dbReference>
<keyword evidence="4 9" id="KW-0863">Zinc-finger</keyword>
<dbReference type="SUPFAM" id="SSF57850">
    <property type="entry name" value="RING/U-box"/>
    <property type="match status" value="1"/>
</dbReference>
<dbReference type="GO" id="GO:0016567">
    <property type="term" value="P:protein ubiquitination"/>
    <property type="evidence" value="ECO:0007669"/>
    <property type="project" value="TreeGrafter"/>
</dbReference>
<keyword evidence="13" id="KW-1185">Reference proteome</keyword>
<dbReference type="EMBL" id="KI966419">
    <property type="protein sequence ID" value="EWC46259.1"/>
    <property type="molecule type" value="Genomic_DNA"/>
</dbReference>
<feature type="region of interest" description="Disordered" evidence="10">
    <location>
        <begin position="479"/>
        <end position="514"/>
    </location>
</feature>
<dbReference type="OrthoDB" id="1305878at2759"/>
<feature type="domain" description="RING-type" evidence="11">
    <location>
        <begin position="95"/>
        <end position="134"/>
    </location>
</feature>
<reference evidence="12 13" key="1">
    <citation type="submission" date="2013-05" db="EMBL/GenBank/DDBJ databases">
        <title>Drechslerella stenobrocha genome reveals carnivorous origination and mechanical trapping mechanism of predatory fungi.</title>
        <authorList>
            <person name="Liu X."/>
            <person name="Zhang W."/>
            <person name="Liu K."/>
        </authorList>
    </citation>
    <scope>NUCLEOTIDE SEQUENCE [LARGE SCALE GENOMIC DNA]</scope>
    <source>
        <strain evidence="12 13">248</strain>
    </source>
</reference>
<evidence type="ECO:0000256" key="3">
    <source>
        <dbReference type="ARBA" id="ARBA00022723"/>
    </source>
</evidence>
<evidence type="ECO:0000259" key="11">
    <source>
        <dbReference type="PROSITE" id="PS50089"/>
    </source>
</evidence>
<evidence type="ECO:0000256" key="2">
    <source>
        <dbReference type="ARBA" id="ARBA00022679"/>
    </source>
</evidence>
<dbReference type="Proteomes" id="UP000024837">
    <property type="component" value="Unassembled WGS sequence"/>
</dbReference>
<keyword evidence="2" id="KW-0808">Transferase</keyword>
<dbReference type="GO" id="GO:0008270">
    <property type="term" value="F:zinc ion binding"/>
    <property type="evidence" value="ECO:0007669"/>
    <property type="project" value="UniProtKB-KW"/>
</dbReference>
<dbReference type="InterPro" id="IPR017907">
    <property type="entry name" value="Znf_RING_CS"/>
</dbReference>
<evidence type="ECO:0000256" key="7">
    <source>
        <dbReference type="ARBA" id="ARBA00023242"/>
    </source>
</evidence>
<dbReference type="PROSITE" id="PS50089">
    <property type="entry name" value="ZF_RING_2"/>
    <property type="match status" value="1"/>
</dbReference>
<dbReference type="HOGENOM" id="CLU_023800_0_0_1"/>
<evidence type="ECO:0000313" key="12">
    <source>
        <dbReference type="EMBL" id="EWC46259.1"/>
    </source>
</evidence>
<dbReference type="Pfam" id="PF17979">
    <property type="entry name" value="zf-CRD"/>
    <property type="match status" value="1"/>
</dbReference>
<sequence>MSSSQTPIDPPPSTSPLDQDPNSVADDSPIDTQRPLRRQFNRPPPNLLNPLKRQLSDNMEALIAQAKASKVSQGSTAAQAAKETIYDKLERELTCSICCDLFKDPVTLLNCLHNFCGSCVVPWTQRNDSCPSCRTVIQGCADAFALKPLLEMLLKEKPELAASEDDMKHCQEIYKPGEKVVLRNLGMHDSMEDFVEDDESDEADEDYASSEQDFEDWLPCPCCNPGENADPLYICPDPILDGEHALTGQVEFKQHRRCVTCSLPMPFAPGVDSLRPGSCVLCKTNYCGLLFGPCSQDFRHDYLRHLGATGVYGIGGTGYVPPWFGGNMHEQTSFRLWVESDSNNHTWESLGEDMRDWILQNNNDTIPMPATDPINPITSDSYICTNCIVRVWERYVGEYMITQRDRLGYTDTRPKCWYGKNCRTQRYNSDHCARLNHLCEETPLEERRQAAAPPRRAAQAFRVPDLVAAPAPQVLATLPQAPPVDENMSPAPEPDFAFSPAVTAMDEGDPSPPN</sequence>
<dbReference type="GO" id="GO:0006511">
    <property type="term" value="P:ubiquitin-dependent protein catabolic process"/>
    <property type="evidence" value="ECO:0007669"/>
    <property type="project" value="TreeGrafter"/>
</dbReference>
<evidence type="ECO:0000313" key="13">
    <source>
        <dbReference type="Proteomes" id="UP000024837"/>
    </source>
</evidence>
<evidence type="ECO:0000256" key="9">
    <source>
        <dbReference type="PROSITE-ProRule" id="PRU00175"/>
    </source>
</evidence>
<comment type="subcellular location">
    <subcellularLocation>
        <location evidence="1">Nucleus</location>
        <location evidence="1">PML body</location>
    </subcellularLocation>
</comment>
<protein>
    <recommendedName>
        <fullName evidence="11">RING-type domain-containing protein</fullName>
    </recommendedName>
</protein>
<dbReference type="PROSITE" id="PS00518">
    <property type="entry name" value="ZF_RING_1"/>
    <property type="match status" value="1"/>
</dbReference>
<dbReference type="PANTHER" id="PTHR16079:SF4">
    <property type="entry name" value="E3 UBIQUITIN-PROTEIN LIGASE CHFR"/>
    <property type="match status" value="1"/>
</dbReference>
<dbReference type="InterPro" id="IPR052256">
    <property type="entry name" value="E3_ubiquitin-ligase_CHFR"/>
</dbReference>
<keyword evidence="6" id="KW-0862">Zinc</keyword>
<feature type="region of interest" description="Disordered" evidence="10">
    <location>
        <begin position="1"/>
        <end position="51"/>
    </location>
</feature>
<dbReference type="GO" id="GO:0005634">
    <property type="term" value="C:nucleus"/>
    <property type="evidence" value="ECO:0007669"/>
    <property type="project" value="TreeGrafter"/>
</dbReference>
<evidence type="ECO:0000256" key="4">
    <source>
        <dbReference type="ARBA" id="ARBA00022771"/>
    </source>
</evidence>
<name>W7HSN5_9PEZI</name>
<dbReference type="PANTHER" id="PTHR16079">
    <property type="entry name" value="UBIQUITIN LIGASE PROTEIN CHFR"/>
    <property type="match status" value="1"/>
</dbReference>
<dbReference type="SMART" id="SM00184">
    <property type="entry name" value="RING"/>
    <property type="match status" value="1"/>
</dbReference>
<dbReference type="AlphaFoldDB" id="W7HSN5"/>
<evidence type="ECO:0000256" key="5">
    <source>
        <dbReference type="ARBA" id="ARBA00022786"/>
    </source>
</evidence>
<gene>
    <name evidence="12" type="ORF">DRE_04430</name>
</gene>
<dbReference type="Pfam" id="PF00097">
    <property type="entry name" value="zf-C3HC4"/>
    <property type="match status" value="1"/>
</dbReference>
<dbReference type="InterPro" id="IPR040909">
    <property type="entry name" value="CHFR_Znf-CRD"/>
</dbReference>
<organism evidence="12 13">
    <name type="scientific">Drechslerella stenobrocha 248</name>
    <dbReference type="NCBI Taxonomy" id="1043628"/>
    <lineage>
        <taxon>Eukaryota</taxon>
        <taxon>Fungi</taxon>
        <taxon>Dikarya</taxon>
        <taxon>Ascomycota</taxon>
        <taxon>Pezizomycotina</taxon>
        <taxon>Orbiliomycetes</taxon>
        <taxon>Orbiliales</taxon>
        <taxon>Orbiliaceae</taxon>
        <taxon>Drechslerella</taxon>
    </lineage>
</organism>
<dbReference type="InterPro" id="IPR013083">
    <property type="entry name" value="Znf_RING/FYVE/PHD"/>
</dbReference>
<evidence type="ECO:0000256" key="6">
    <source>
        <dbReference type="ARBA" id="ARBA00022833"/>
    </source>
</evidence>
<keyword evidence="3" id="KW-0479">Metal-binding</keyword>
<dbReference type="GO" id="GO:0004842">
    <property type="term" value="F:ubiquitin-protein transferase activity"/>
    <property type="evidence" value="ECO:0007669"/>
    <property type="project" value="TreeGrafter"/>
</dbReference>
<evidence type="ECO:0000256" key="10">
    <source>
        <dbReference type="SAM" id="MobiDB-lite"/>
    </source>
</evidence>
<accession>W7HSN5</accession>